<keyword evidence="5" id="KW-1185">Reference proteome</keyword>
<dbReference type="InterPro" id="IPR011050">
    <property type="entry name" value="Pectin_lyase_fold/virulence"/>
</dbReference>
<protein>
    <recommendedName>
        <fullName evidence="3">Autotransporter domain-containing protein</fullName>
    </recommendedName>
</protein>
<accession>A0A1E3WDC8</accession>
<dbReference type="InterPro" id="IPR043990">
    <property type="entry name" value="AC_1"/>
</dbReference>
<keyword evidence="2" id="KW-1133">Transmembrane helix</keyword>
<keyword evidence="2" id="KW-0812">Transmembrane</keyword>
<feature type="transmembrane region" description="Helical" evidence="2">
    <location>
        <begin position="36"/>
        <end position="55"/>
    </location>
</feature>
<evidence type="ECO:0000256" key="2">
    <source>
        <dbReference type="SAM" id="Phobius"/>
    </source>
</evidence>
<organism evidence="4 5">
    <name type="scientific">Methyloceanibacter marginalis</name>
    <dbReference type="NCBI Taxonomy" id="1774971"/>
    <lineage>
        <taxon>Bacteria</taxon>
        <taxon>Pseudomonadati</taxon>
        <taxon>Pseudomonadota</taxon>
        <taxon>Alphaproteobacteria</taxon>
        <taxon>Hyphomicrobiales</taxon>
        <taxon>Hyphomicrobiaceae</taxon>
        <taxon>Methyloceanibacter</taxon>
    </lineage>
</organism>
<dbReference type="InterPro" id="IPR036709">
    <property type="entry name" value="Autotransporte_beta_dom_sf"/>
</dbReference>
<dbReference type="InterPro" id="IPR006315">
    <property type="entry name" value="OM_autotransptr_brl_dom"/>
</dbReference>
<evidence type="ECO:0000313" key="5">
    <source>
        <dbReference type="Proteomes" id="UP000095042"/>
    </source>
</evidence>
<reference evidence="4 5" key="1">
    <citation type="journal article" date="2016" name="Environ. Microbiol.">
        <title>New Methyloceanibacter diversity from North Sea sediments includes methanotroph containing solely the soluble methane monooxygenase.</title>
        <authorList>
            <person name="Vekeman B."/>
            <person name="Kerckhof F.M."/>
            <person name="Cremers G."/>
            <person name="de Vos P."/>
            <person name="Vandamme P."/>
            <person name="Boon N."/>
            <person name="Op den Camp H.J."/>
            <person name="Heylen K."/>
        </authorList>
    </citation>
    <scope>NUCLEOTIDE SEQUENCE [LARGE SCALE GENOMIC DNA]</scope>
    <source>
        <strain evidence="4 5">R-67177</strain>
    </source>
</reference>
<dbReference type="PROSITE" id="PS51318">
    <property type="entry name" value="TAT"/>
    <property type="match status" value="1"/>
</dbReference>
<keyword evidence="2" id="KW-0472">Membrane</keyword>
<dbReference type="SMART" id="SM00869">
    <property type="entry name" value="Autotransporter"/>
    <property type="match status" value="1"/>
</dbReference>
<comment type="caution">
    <text evidence="4">The sequence shown here is derived from an EMBL/GenBank/DDBJ whole genome shotgun (WGS) entry which is preliminary data.</text>
</comment>
<dbReference type="NCBIfam" id="TIGR01414">
    <property type="entry name" value="autotrans_barl"/>
    <property type="match status" value="1"/>
</dbReference>
<dbReference type="Gene3D" id="2.40.128.130">
    <property type="entry name" value="Autotransporter beta-domain"/>
    <property type="match status" value="1"/>
</dbReference>
<name>A0A1E3WDC8_9HYPH</name>
<dbReference type="SUPFAM" id="SSF103515">
    <property type="entry name" value="Autotransporter"/>
    <property type="match status" value="1"/>
</dbReference>
<dbReference type="GO" id="GO:0019867">
    <property type="term" value="C:outer membrane"/>
    <property type="evidence" value="ECO:0007669"/>
    <property type="project" value="InterPro"/>
</dbReference>
<dbReference type="OrthoDB" id="6053567at2"/>
<dbReference type="Pfam" id="PF18883">
    <property type="entry name" value="AC_1"/>
    <property type="match status" value="1"/>
</dbReference>
<feature type="region of interest" description="Disordered" evidence="1">
    <location>
        <begin position="853"/>
        <end position="908"/>
    </location>
</feature>
<evidence type="ECO:0000313" key="4">
    <source>
        <dbReference type="EMBL" id="ODS03825.1"/>
    </source>
</evidence>
<dbReference type="InterPro" id="IPR012332">
    <property type="entry name" value="Autotransporter_pectin_lyase_C"/>
</dbReference>
<dbReference type="Proteomes" id="UP000095042">
    <property type="component" value="Unassembled WGS sequence"/>
</dbReference>
<evidence type="ECO:0000259" key="3">
    <source>
        <dbReference type="SMART" id="SM00869"/>
    </source>
</evidence>
<gene>
    <name evidence="4" type="ORF">AUC71_07550</name>
</gene>
<evidence type="ECO:0000256" key="1">
    <source>
        <dbReference type="SAM" id="MobiDB-lite"/>
    </source>
</evidence>
<proteinExistence type="predicted"/>
<feature type="region of interest" description="Disordered" evidence="1">
    <location>
        <begin position="1"/>
        <end position="26"/>
    </location>
</feature>
<dbReference type="AlphaFoldDB" id="A0A1E3WDC8"/>
<dbReference type="Gene3D" id="2.160.20.20">
    <property type="match status" value="1"/>
</dbReference>
<dbReference type="SUPFAM" id="SSF51126">
    <property type="entry name" value="Pectin lyase-like"/>
    <property type="match status" value="1"/>
</dbReference>
<dbReference type="EMBL" id="LPWD01000044">
    <property type="protein sequence ID" value="ODS03825.1"/>
    <property type="molecule type" value="Genomic_DNA"/>
</dbReference>
<dbReference type="InterPro" id="IPR006311">
    <property type="entry name" value="TAT_signal"/>
</dbReference>
<dbReference type="RefSeq" id="WP_069622983.1">
    <property type="nucleotide sequence ID" value="NZ_LPWD01000044.1"/>
</dbReference>
<feature type="domain" description="Autotransporter" evidence="3">
    <location>
        <begin position="668"/>
        <end position="904"/>
    </location>
</feature>
<sequence>MGRHHHRRRGAEVYAADAPKAPPQTPFRFARPNRRLLLAGTALATTLLVTTAAPMPAEAQQAVFIPLSPIPVVLNNNDDCIFPGTCALIDTVGIGAFIDFTNSGNFATAGPAAIGISTNTAAIFGSIEVNNSGDIATAGLVAIGIEALTLAPFSPININNSGDLATAGLGSVGIFASSISRNSRVTITNSGNIATTGIDAFGIYGYTGGRNSDLSITNSGTLATRGINADGIYGETVGRSSNLTIENSGEIFTRGRRAEGIYATTRGSGSDLTVVNSGRIETQGRSSEGIDAFGYGVGNDLLIVNSGNITTQGFYSEGIFGGTSARGSAVTINNSGRVEAAGGLGFGIVGTTAGASSPIRIENSGDVFGSTVAIYAGSNTSTTILNSGKISAGSGLAIATAGARTRIENTGLITGFVDLTGSSDTFRNMAGGEFNASQTSDFGGGTDLFANEPGGTLRAADDFNASEETRFVGLERFENEGLITMVDGKPRDVLRLSNTPGGTNLSFSGTGGGKSRLAIDTFLGGPGSTSDVLVVEGNTSGRTRIDVNNTNRSSARFDPVGIPVVFVDGKVDAKNFYIDKPIDAGFFDYDLFFVPTGSGFFELKNHTGGGAHVLPQLVTVTHDTFHNTTETWFDQSTDLRVLLARGNLCDDPGREEDVVRCQELYNFTPGVWARGAGSWFDIDDSATTKANGRTYRHDLKRDLDIWQVQSGIDFGKRDLFVDGDVLVLGVLGGAVESTLEYETLVRRFQVSSLEAGAYATYLRGGLFVDTLFKTLFSTIDTDDVRGFPNELDSTTYGFRTDTGYRFGGMRPGPFIEPLATIAVSWTHIDDFALDGNAIDFDDDEDVRGRACASAPAPKYGRGPRWNPSSWAACGARSRATTTPPSPPRDVTSSSSTRRMMFGARSRPA</sequence>
<dbReference type="InterPro" id="IPR005546">
    <property type="entry name" value="Autotransporte_beta"/>
</dbReference>